<dbReference type="Proteomes" id="UP000663829">
    <property type="component" value="Unassembled WGS sequence"/>
</dbReference>
<evidence type="ECO:0000313" key="4">
    <source>
        <dbReference type="Proteomes" id="UP000663829"/>
    </source>
</evidence>
<dbReference type="EMBL" id="CAJNOQ010001480">
    <property type="protein sequence ID" value="CAF0898041.1"/>
    <property type="molecule type" value="Genomic_DNA"/>
</dbReference>
<feature type="compositionally biased region" description="Low complexity" evidence="1">
    <location>
        <begin position="17"/>
        <end position="28"/>
    </location>
</feature>
<keyword evidence="4" id="KW-1185">Reference proteome</keyword>
<sequence length="150" mass="17536">MNDNHHRPRPVLYPIKSLPSSGTNLSSSHRSSYENILSHRPSPPIAIQWMSPPDNIRSSSAARFNILHQQPSPYVPYASNIYGVYRREQQPPKISNNNNSKPRRYNDRTTLEYADFQDTRIGFYDDDDDEDEEEFYEMFDYNFSVSLKNA</sequence>
<gene>
    <name evidence="2" type="ORF">GPM918_LOCUS8482</name>
    <name evidence="3" type="ORF">SRO942_LOCUS8482</name>
</gene>
<dbReference type="AlphaFoldDB" id="A0A813ZDR6"/>
<proteinExistence type="predicted"/>
<dbReference type="Proteomes" id="UP000681722">
    <property type="component" value="Unassembled WGS sequence"/>
</dbReference>
<name>A0A813ZDR6_9BILA</name>
<evidence type="ECO:0000313" key="2">
    <source>
        <dbReference type="EMBL" id="CAF0898041.1"/>
    </source>
</evidence>
<reference evidence="2" key="1">
    <citation type="submission" date="2021-02" db="EMBL/GenBank/DDBJ databases">
        <authorList>
            <person name="Nowell W R."/>
        </authorList>
    </citation>
    <scope>NUCLEOTIDE SEQUENCE</scope>
</reference>
<accession>A0A813ZDR6</accession>
<evidence type="ECO:0000313" key="3">
    <source>
        <dbReference type="EMBL" id="CAF3680979.1"/>
    </source>
</evidence>
<organism evidence="2 4">
    <name type="scientific">Didymodactylos carnosus</name>
    <dbReference type="NCBI Taxonomy" id="1234261"/>
    <lineage>
        <taxon>Eukaryota</taxon>
        <taxon>Metazoa</taxon>
        <taxon>Spiralia</taxon>
        <taxon>Gnathifera</taxon>
        <taxon>Rotifera</taxon>
        <taxon>Eurotatoria</taxon>
        <taxon>Bdelloidea</taxon>
        <taxon>Philodinida</taxon>
        <taxon>Philodinidae</taxon>
        <taxon>Didymodactylos</taxon>
    </lineage>
</organism>
<feature type="region of interest" description="Disordered" evidence="1">
    <location>
        <begin position="1"/>
        <end position="36"/>
    </location>
</feature>
<feature type="region of interest" description="Disordered" evidence="1">
    <location>
        <begin position="88"/>
        <end position="108"/>
    </location>
</feature>
<dbReference type="EMBL" id="CAJOBC010001480">
    <property type="protein sequence ID" value="CAF3680979.1"/>
    <property type="molecule type" value="Genomic_DNA"/>
</dbReference>
<protein>
    <submittedName>
        <fullName evidence="2">Uncharacterized protein</fullName>
    </submittedName>
</protein>
<comment type="caution">
    <text evidence="2">The sequence shown here is derived from an EMBL/GenBank/DDBJ whole genome shotgun (WGS) entry which is preliminary data.</text>
</comment>
<evidence type="ECO:0000256" key="1">
    <source>
        <dbReference type="SAM" id="MobiDB-lite"/>
    </source>
</evidence>